<reference evidence="3" key="1">
    <citation type="submission" date="2022-07" db="EMBL/GenBank/DDBJ databases">
        <title>Genome Sequence of Physisporinus lineatus.</title>
        <authorList>
            <person name="Buettner E."/>
        </authorList>
    </citation>
    <scope>NUCLEOTIDE SEQUENCE</scope>
    <source>
        <strain evidence="3">VT162</strain>
    </source>
</reference>
<proteinExistence type="predicted"/>
<dbReference type="InterPro" id="IPR000467">
    <property type="entry name" value="G_patch_dom"/>
</dbReference>
<evidence type="ECO:0000256" key="1">
    <source>
        <dbReference type="SAM" id="MobiDB-lite"/>
    </source>
</evidence>
<accession>A0AAD5VE92</accession>
<evidence type="ECO:0000313" key="3">
    <source>
        <dbReference type="EMBL" id="KAJ3491715.1"/>
    </source>
</evidence>
<keyword evidence="4" id="KW-1185">Reference proteome</keyword>
<feature type="domain" description="G-patch" evidence="2">
    <location>
        <begin position="191"/>
        <end position="211"/>
    </location>
</feature>
<dbReference type="PANTHER" id="PTHR20923:SF1">
    <property type="entry name" value="G PATCH DOMAIN AND ANKYRIN REPEAT-CONTAINING PROTEIN 1"/>
    <property type="match status" value="1"/>
</dbReference>
<comment type="caution">
    <text evidence="3">The sequence shown here is derived from an EMBL/GenBank/DDBJ whole genome shotgun (WGS) entry which is preliminary data.</text>
</comment>
<dbReference type="EMBL" id="JANAWD010000008">
    <property type="protein sequence ID" value="KAJ3491715.1"/>
    <property type="molecule type" value="Genomic_DNA"/>
</dbReference>
<evidence type="ECO:0000313" key="4">
    <source>
        <dbReference type="Proteomes" id="UP001212997"/>
    </source>
</evidence>
<dbReference type="Pfam" id="PF01585">
    <property type="entry name" value="G-patch"/>
    <property type="match status" value="1"/>
</dbReference>
<name>A0AAD5VE92_9APHY</name>
<dbReference type="AlphaFoldDB" id="A0AAD5VE92"/>
<sequence length="365" mass="40127">MATVAHHIYSHYDPAERREGLGHNAREHDQGGLDVEEESDPWQTESAFGAQRRRAPAASFVPAVLSYDQINNIMAMPQSKVSPPPNPAGHPQQSSVAEWYRSVVKDRSTAPITPPPPTEPIASTSRTVMEAPQQTVEYSGPQRFKNLTWFAPHIRRPPPQTSTLADLLAREPPPTTGDQPFKPPVYIALTSTNKGYRMLEKGGWSEGETLGLHVVRRADRLAAAQAQVPDIILEEVELNYDDEGEITELRTIEVVDLTGSDDEEAIIESPPSPPSPAGRALLTPLPTILKLDRLGIGLKAKTVGPYRASKKRVTHPQAALAAHIRANEEMRKMKKLMGRGAKAFARQAKAEEEQRKQVLASLNAP</sequence>
<feature type="region of interest" description="Disordered" evidence="1">
    <location>
        <begin position="107"/>
        <end position="126"/>
    </location>
</feature>
<feature type="region of interest" description="Disordered" evidence="1">
    <location>
        <begin position="1"/>
        <end position="50"/>
    </location>
</feature>
<dbReference type="InterPro" id="IPR039146">
    <property type="entry name" value="GPANK1"/>
</dbReference>
<feature type="compositionally biased region" description="Basic and acidic residues" evidence="1">
    <location>
        <begin position="13"/>
        <end position="31"/>
    </location>
</feature>
<evidence type="ECO:0000259" key="2">
    <source>
        <dbReference type="PROSITE" id="PS50174"/>
    </source>
</evidence>
<dbReference type="PANTHER" id="PTHR20923">
    <property type="entry name" value="BAT4 PROTEIN-RELATED"/>
    <property type="match status" value="1"/>
</dbReference>
<protein>
    <recommendedName>
        <fullName evidence="2">G-patch domain-containing protein</fullName>
    </recommendedName>
</protein>
<dbReference type="PROSITE" id="PS50174">
    <property type="entry name" value="G_PATCH"/>
    <property type="match status" value="1"/>
</dbReference>
<dbReference type="GO" id="GO:0003676">
    <property type="term" value="F:nucleic acid binding"/>
    <property type="evidence" value="ECO:0007669"/>
    <property type="project" value="InterPro"/>
</dbReference>
<dbReference type="Proteomes" id="UP001212997">
    <property type="component" value="Unassembled WGS sequence"/>
</dbReference>
<gene>
    <name evidence="3" type="ORF">NLI96_g543</name>
</gene>
<organism evidence="3 4">
    <name type="scientific">Meripilus lineatus</name>
    <dbReference type="NCBI Taxonomy" id="2056292"/>
    <lineage>
        <taxon>Eukaryota</taxon>
        <taxon>Fungi</taxon>
        <taxon>Dikarya</taxon>
        <taxon>Basidiomycota</taxon>
        <taxon>Agaricomycotina</taxon>
        <taxon>Agaricomycetes</taxon>
        <taxon>Polyporales</taxon>
        <taxon>Meripilaceae</taxon>
        <taxon>Meripilus</taxon>
    </lineage>
</organism>